<feature type="compositionally biased region" description="Basic and acidic residues" evidence="1">
    <location>
        <begin position="809"/>
        <end position="821"/>
    </location>
</feature>
<dbReference type="EMBL" id="NWUJ01000004">
    <property type="protein sequence ID" value="PFH35756.1"/>
    <property type="molecule type" value="Genomic_DNA"/>
</dbReference>
<dbReference type="VEuPathDB" id="ToxoDB:BESB_054070"/>
<evidence type="ECO:0000256" key="1">
    <source>
        <dbReference type="SAM" id="MobiDB-lite"/>
    </source>
</evidence>
<dbReference type="RefSeq" id="XP_029219765.1">
    <property type="nucleotide sequence ID" value="XM_029363842.1"/>
</dbReference>
<feature type="compositionally biased region" description="Basic and acidic residues" evidence="1">
    <location>
        <begin position="167"/>
        <end position="188"/>
    </location>
</feature>
<dbReference type="GeneID" id="40310336"/>
<evidence type="ECO:0000313" key="3">
    <source>
        <dbReference type="Proteomes" id="UP000224006"/>
    </source>
</evidence>
<dbReference type="Pfam" id="PF09742">
    <property type="entry name" value="Dymeclin"/>
    <property type="match status" value="1"/>
</dbReference>
<dbReference type="GO" id="GO:0016020">
    <property type="term" value="C:membrane"/>
    <property type="evidence" value="ECO:0007669"/>
    <property type="project" value="TreeGrafter"/>
</dbReference>
<dbReference type="Proteomes" id="UP000224006">
    <property type="component" value="Chromosome IV"/>
</dbReference>
<organism evidence="2 3">
    <name type="scientific">Besnoitia besnoiti</name>
    <name type="common">Apicomplexan protozoan</name>
    <dbReference type="NCBI Taxonomy" id="94643"/>
    <lineage>
        <taxon>Eukaryota</taxon>
        <taxon>Sar</taxon>
        <taxon>Alveolata</taxon>
        <taxon>Apicomplexa</taxon>
        <taxon>Conoidasida</taxon>
        <taxon>Coccidia</taxon>
        <taxon>Eucoccidiorida</taxon>
        <taxon>Eimeriorina</taxon>
        <taxon>Sarcocystidae</taxon>
        <taxon>Besnoitia</taxon>
    </lineage>
</organism>
<dbReference type="PANTHER" id="PTHR21575:SF12">
    <property type="entry name" value="PROTEIN HID1"/>
    <property type="match status" value="1"/>
</dbReference>
<feature type="compositionally biased region" description="Basic and acidic residues" evidence="1">
    <location>
        <begin position="834"/>
        <end position="872"/>
    </location>
</feature>
<dbReference type="AlphaFoldDB" id="A0A2A9MIG6"/>
<dbReference type="GO" id="GO:0000138">
    <property type="term" value="C:Golgi trans cisterna"/>
    <property type="evidence" value="ECO:0007669"/>
    <property type="project" value="TreeGrafter"/>
</dbReference>
<comment type="caution">
    <text evidence="2">The sequence shown here is derived from an EMBL/GenBank/DDBJ whole genome shotgun (WGS) entry which is preliminary data.</text>
</comment>
<keyword evidence="3" id="KW-1185">Reference proteome</keyword>
<reference evidence="2 3" key="1">
    <citation type="submission" date="2017-09" db="EMBL/GenBank/DDBJ databases">
        <title>Genome sequencing of Besnoitia besnoiti strain Bb-Ger1.</title>
        <authorList>
            <person name="Schares G."/>
            <person name="Venepally P."/>
            <person name="Lorenzi H.A."/>
        </authorList>
    </citation>
    <scope>NUCLEOTIDE SEQUENCE [LARGE SCALE GENOMIC DNA]</scope>
    <source>
        <strain evidence="2 3">Bb-Ger1</strain>
    </source>
</reference>
<name>A0A2A9MIG6_BESBE</name>
<feature type="region of interest" description="Disordered" evidence="1">
    <location>
        <begin position="582"/>
        <end position="627"/>
    </location>
</feature>
<feature type="compositionally biased region" description="Acidic residues" evidence="1">
    <location>
        <begin position="873"/>
        <end position="885"/>
    </location>
</feature>
<dbReference type="STRING" id="94643.A0A2A9MIG6"/>
<feature type="compositionally biased region" description="Basic and acidic residues" evidence="1">
    <location>
        <begin position="205"/>
        <end position="214"/>
    </location>
</feature>
<feature type="region of interest" description="Disordered" evidence="1">
    <location>
        <begin position="806"/>
        <end position="885"/>
    </location>
</feature>
<sequence length="992" mass="108198">MGNADSKAHGDFQLRSLLEATTALGEQPRHDCPEQEIGQPNQSVSLLDQFLGANLSAKDVEACLGTPEEILQAAVDHPGALADLLDHLTLRATQAAESASQFPMTVQQSSVLLTTVRVFSRLIPILLTDSELEQRIFWTAHFRCLSPASRRVSARTGGEEIGSGGDMAKESPRCRADRAASGAEEVRVGRCASAGERGEEEAESGDFRDDGKREEEDERVDQEARGSSIGDARGVSDASASPFRDRNGLAPRLFFSAGGGVGAGEAVPVLLGNEIVNLLFWLLFLRGFTAAVPGTPLAREDLASLPKHKLDARFLWKGGVGSPADHADRAPAWVARNRAEVMQCLIACFAGTLYNTVDEYQVHIPTWLRVATAGNAPYTANLFCSLLSLVCAADATKRGLFGSSIFANPEAQDMTTAALQLLIILLDFNVSVFVHPEDRVRDSEVNLRVGHLILVCFFAENTEANKGEKTGRKAGTPALRNVFRSMLSGLHKTEEFDFIYDGLMRLLDSAAYRARGVSPSGKPDLFCEQLLILTWHLLTLNQSFLRHVCSRRGSHALLRPLISLLLDASHFIHRRVPAPGAAGAQETVPAGASGSDGTASPAARASSPATNGDTWKAAEDRRGDGSSSVSAAESAAALSRIGLLHMCSFILLVLSSERDFAVRLNEPFTGKAPADLPVFQGSYADLLCLAVHRVVMDATGPRGSSDSLVDMLLTVLCNVSAYVKSFCLESCLRLMAMMERLTRRHWLFSAPQHYHDVFFLLDVLNNLIQYQFEGNSQLVYAILRQKNIFCDLENLTLPAAFRRSSPCADKAEGDGGNERRQSSSPASAAEEEGDSRGDGAEASPARRDCADADREAGPNGTDERAAAVKNDAEETWSEEEEPWEPTEEWLEEWKQKLPLQTILRLIHCLLPQVEEECARREVTDQQDILQFLEKTTMVGLLPVPHPIIIRNYQPNAYTALWFTSFMWGLLLVSSAALDGVMKSEIRLIVMNP</sequence>
<dbReference type="GO" id="GO:0005797">
    <property type="term" value="C:Golgi medial cisterna"/>
    <property type="evidence" value="ECO:0007669"/>
    <property type="project" value="TreeGrafter"/>
</dbReference>
<protein>
    <recommendedName>
        <fullName evidence="4">High-temperature-induced dauer-formation protein</fullName>
    </recommendedName>
</protein>
<dbReference type="KEGG" id="bbes:BESB_054070"/>
<dbReference type="InterPro" id="IPR026705">
    <property type="entry name" value="Hid-1/Ecm30"/>
</dbReference>
<gene>
    <name evidence="2" type="ORF">BESB_054070</name>
</gene>
<evidence type="ECO:0000313" key="2">
    <source>
        <dbReference type="EMBL" id="PFH35756.1"/>
    </source>
</evidence>
<dbReference type="OrthoDB" id="432953at2759"/>
<feature type="region of interest" description="Disordered" evidence="1">
    <location>
        <begin position="153"/>
        <end position="243"/>
    </location>
</feature>
<feature type="compositionally biased region" description="Low complexity" evidence="1">
    <location>
        <begin position="599"/>
        <end position="609"/>
    </location>
</feature>
<evidence type="ECO:0008006" key="4">
    <source>
        <dbReference type="Google" id="ProtNLM"/>
    </source>
</evidence>
<proteinExistence type="predicted"/>
<accession>A0A2A9MIG6</accession>
<dbReference type="PANTHER" id="PTHR21575">
    <property type="entry name" value="PROTEIN HID1"/>
    <property type="match status" value="1"/>
</dbReference>